<sequence length="110" mass="12336">MFKGSLPGSTDIVVKKLEGVSLKREVVPKRDQRPVGKANSEEFEIACKLACWCIPDDESSWPMMSQIVQALEGDLDISIPHVPRSLQVLNKTWSKNISSSYKECYNLNPV</sequence>
<keyword evidence="2" id="KW-1185">Reference proteome</keyword>
<reference evidence="1 2" key="1">
    <citation type="submission" date="2020-08" db="EMBL/GenBank/DDBJ databases">
        <title>Plant Genome Project.</title>
        <authorList>
            <person name="Zhang R.-G."/>
        </authorList>
    </citation>
    <scope>NUCLEOTIDE SEQUENCE [LARGE SCALE GENOMIC DNA]</scope>
    <source>
        <tissue evidence="1">Rhizome</tissue>
    </source>
</reference>
<dbReference type="EMBL" id="JACMSC010000003">
    <property type="protein sequence ID" value="KAG6529472.1"/>
    <property type="molecule type" value="Genomic_DNA"/>
</dbReference>
<evidence type="ECO:0000313" key="1">
    <source>
        <dbReference type="EMBL" id="KAG6529472.1"/>
    </source>
</evidence>
<evidence type="ECO:0000313" key="2">
    <source>
        <dbReference type="Proteomes" id="UP000734854"/>
    </source>
</evidence>
<dbReference type="AlphaFoldDB" id="A0A8J5LZV5"/>
<dbReference type="Proteomes" id="UP000734854">
    <property type="component" value="Unassembled WGS sequence"/>
</dbReference>
<name>A0A8J5LZV5_ZINOF</name>
<gene>
    <name evidence="1" type="ORF">ZIOFF_011670</name>
</gene>
<organism evidence="1 2">
    <name type="scientific">Zingiber officinale</name>
    <name type="common">Ginger</name>
    <name type="synonym">Amomum zingiber</name>
    <dbReference type="NCBI Taxonomy" id="94328"/>
    <lineage>
        <taxon>Eukaryota</taxon>
        <taxon>Viridiplantae</taxon>
        <taxon>Streptophyta</taxon>
        <taxon>Embryophyta</taxon>
        <taxon>Tracheophyta</taxon>
        <taxon>Spermatophyta</taxon>
        <taxon>Magnoliopsida</taxon>
        <taxon>Liliopsida</taxon>
        <taxon>Zingiberales</taxon>
        <taxon>Zingiberaceae</taxon>
        <taxon>Zingiber</taxon>
    </lineage>
</organism>
<proteinExistence type="predicted"/>
<comment type="caution">
    <text evidence="1">The sequence shown here is derived from an EMBL/GenBank/DDBJ whole genome shotgun (WGS) entry which is preliminary data.</text>
</comment>
<protein>
    <submittedName>
        <fullName evidence="1">Uncharacterized protein</fullName>
    </submittedName>
</protein>
<accession>A0A8J5LZV5</accession>